<sequence length="177" mass="19728">MKIKPLLNILIALVLVGCSLGENKKENTLSTDEWKLVYKTDRGGNKVFGSKDELISLIRKGYPIKIGWASRRKNDTTKTVEHTVDAQFLTIANGNEVFAQITPFLAQRPNLTSDSLSMTLLPVQSNWVLGTNGSISSVNIDYVKDTVRNSPPKLFGYGLSWFSKTSNPVKKVKPLWD</sequence>
<proteinExistence type="predicted"/>
<name>A0A846QYJ5_9FLAO</name>
<evidence type="ECO:0000313" key="1">
    <source>
        <dbReference type="EMBL" id="NJB71712.1"/>
    </source>
</evidence>
<dbReference type="EMBL" id="JAATJJ010000001">
    <property type="protein sequence ID" value="NJB71712.1"/>
    <property type="molecule type" value="Genomic_DNA"/>
</dbReference>
<dbReference type="AlphaFoldDB" id="A0A846QYJ5"/>
<gene>
    <name evidence="1" type="ORF">GGR42_002174</name>
</gene>
<organism evidence="1 2">
    <name type="scientific">Saonia flava</name>
    <dbReference type="NCBI Taxonomy" id="523696"/>
    <lineage>
        <taxon>Bacteria</taxon>
        <taxon>Pseudomonadati</taxon>
        <taxon>Bacteroidota</taxon>
        <taxon>Flavobacteriia</taxon>
        <taxon>Flavobacteriales</taxon>
        <taxon>Flavobacteriaceae</taxon>
        <taxon>Saonia</taxon>
    </lineage>
</organism>
<comment type="caution">
    <text evidence="1">The sequence shown here is derived from an EMBL/GenBank/DDBJ whole genome shotgun (WGS) entry which is preliminary data.</text>
</comment>
<dbReference type="PROSITE" id="PS51257">
    <property type="entry name" value="PROKAR_LIPOPROTEIN"/>
    <property type="match status" value="1"/>
</dbReference>
<protein>
    <recommendedName>
        <fullName evidence="3">Lipoprotein</fullName>
    </recommendedName>
</protein>
<dbReference type="RefSeq" id="WP_167963745.1">
    <property type="nucleotide sequence ID" value="NZ_JAATJJ010000001.1"/>
</dbReference>
<keyword evidence="2" id="KW-1185">Reference proteome</keyword>
<accession>A0A846QYJ5</accession>
<dbReference type="Proteomes" id="UP000590442">
    <property type="component" value="Unassembled WGS sequence"/>
</dbReference>
<reference evidence="1 2" key="1">
    <citation type="submission" date="2020-03" db="EMBL/GenBank/DDBJ databases">
        <title>Genomic Encyclopedia of Type Strains, Phase IV (KMG-IV): sequencing the most valuable type-strain genomes for metagenomic binning, comparative biology and taxonomic classification.</title>
        <authorList>
            <person name="Goeker M."/>
        </authorList>
    </citation>
    <scope>NUCLEOTIDE SEQUENCE [LARGE SCALE GENOMIC DNA]</scope>
    <source>
        <strain evidence="1 2">DSM 29762</strain>
    </source>
</reference>
<evidence type="ECO:0000313" key="2">
    <source>
        <dbReference type="Proteomes" id="UP000590442"/>
    </source>
</evidence>
<evidence type="ECO:0008006" key="3">
    <source>
        <dbReference type="Google" id="ProtNLM"/>
    </source>
</evidence>